<sequence length="263" mass="30632">MEGYLVKTIEERMNEYFNWLKQNYIFKELDSSTEITTTFKNHLNDFIRIYADTLPNNEICLSDDGLTINELEMLGIDINTKTRTKLIQNILNQFNLKLVDKEITADVKNESFAQSKHNLIQGILKIYDLTLTTKSNVTNIFYEEVFEFLYDQKIRGLAQVSVSGESGLKYSIDYIVSETKSQPEKLVNFTNNLDFNKITNEAYIYRDIKPNRPSRNKLEPIMLIIVNDVDHPINERAQTVAEHENLEILKWSNKSKIIETLTS</sequence>
<feature type="domain" description="DUF1828" evidence="1">
    <location>
        <begin position="37"/>
        <end position="126"/>
    </location>
</feature>
<evidence type="ECO:0000313" key="3">
    <source>
        <dbReference type="EMBL" id="CCJ23086.1"/>
    </source>
</evidence>
<dbReference type="InterPro" id="IPR014960">
    <property type="entry name" value="DUF1828"/>
</dbReference>
<protein>
    <submittedName>
        <fullName evidence="3">Protein of hypothetical function DUF1828</fullName>
    </submittedName>
</protein>
<proteinExistence type="predicted"/>
<name>A0A7U7IES7_STAAU</name>
<dbReference type="InterPro" id="IPR014961">
    <property type="entry name" value="DUF1829"/>
</dbReference>
<dbReference type="KEGG" id="sauv:SAI7S6_1013400"/>
<organism evidence="3 4">
    <name type="scientific">Staphylococcus aureus subsp. aureus ST228</name>
    <dbReference type="NCBI Taxonomy" id="1074919"/>
    <lineage>
        <taxon>Bacteria</taxon>
        <taxon>Bacillati</taxon>
        <taxon>Bacillota</taxon>
        <taxon>Bacilli</taxon>
        <taxon>Bacillales</taxon>
        <taxon>Staphylococcaceae</taxon>
        <taxon>Staphylococcus</taxon>
    </lineage>
</organism>
<evidence type="ECO:0000313" key="4">
    <source>
        <dbReference type="Proteomes" id="UP000032744"/>
    </source>
</evidence>
<accession>A0A7U7IES7</accession>
<gene>
    <name evidence="3" type="ORF">SAI7S6_1013400</name>
</gene>
<dbReference type="KEGG" id="saux:SAI6T6_1013360"/>
<dbReference type="Proteomes" id="UP000032744">
    <property type="component" value="Chromosome"/>
</dbReference>
<dbReference type="AlphaFoldDB" id="A0A7U7IES7"/>
<reference evidence="3 4" key="1">
    <citation type="journal article" date="2012" name="PLoS ONE">
        <title>Short term evolution of a highly transmissible methicillin-resistant Staphylococcus aureus clone (ST228) in a tertiary care hospital.</title>
        <authorList>
            <person name="Vogel V."/>
            <person name="Falquet L."/>
            <person name="Calderon-Copete S.P."/>
            <person name="Basset P."/>
            <person name="Blanc D.S."/>
        </authorList>
    </citation>
    <scope>NUCLEOTIDE SEQUENCE [LARGE SCALE GENOMIC DNA]</scope>
    <source>
        <strain evidence="4">ST228/18412</strain>
    </source>
</reference>
<dbReference type="Pfam" id="PF08862">
    <property type="entry name" value="DUF1829"/>
    <property type="match status" value="1"/>
</dbReference>
<feature type="domain" description="DUF1829" evidence="2">
    <location>
        <begin position="164"/>
        <end position="254"/>
    </location>
</feature>
<evidence type="ECO:0000259" key="2">
    <source>
        <dbReference type="Pfam" id="PF08862"/>
    </source>
</evidence>
<evidence type="ECO:0000259" key="1">
    <source>
        <dbReference type="Pfam" id="PF08861"/>
    </source>
</evidence>
<dbReference type="KEGG" id="sauj:SAI2T2_1013390"/>
<dbReference type="KEGG" id="saut:SAI1T1_2013380"/>
<dbReference type="KEGG" id="sauk:SAI3T3_1013380"/>
<dbReference type="EMBL" id="HE579071">
    <property type="protein sequence ID" value="CCJ23086.1"/>
    <property type="molecule type" value="Genomic_DNA"/>
</dbReference>
<dbReference type="KEGG" id="sauw:SAI5S5_1013340"/>
<dbReference type="KEGG" id="sauq:SAI4T8_1013390"/>
<dbReference type="Pfam" id="PF08861">
    <property type="entry name" value="DUF1828"/>
    <property type="match status" value="1"/>
</dbReference>
<dbReference type="KEGG" id="sauy:SAI8T7_1013380"/>